<dbReference type="RefSeq" id="XP_056067513.1">
    <property type="nucleotide sequence ID" value="XM_056218248.1"/>
</dbReference>
<dbReference type="Proteomes" id="UP001140513">
    <property type="component" value="Unassembled WGS sequence"/>
</dbReference>
<dbReference type="AlphaFoldDB" id="A0A9W8XE14"/>
<evidence type="ECO:0000313" key="1">
    <source>
        <dbReference type="EMBL" id="KAJ4348125.1"/>
    </source>
</evidence>
<reference evidence="1" key="1">
    <citation type="submission" date="2022-10" db="EMBL/GenBank/DDBJ databases">
        <title>Tapping the CABI collections for fungal endophytes: first genome assemblies for Collariella, Neodidymelliopsis, Ascochyta clinopodiicola, Didymella pomorum, Didymosphaeria variabile, Neocosmospora piperis and Neocucurbitaria cava.</title>
        <authorList>
            <person name="Hill R."/>
        </authorList>
    </citation>
    <scope>NUCLEOTIDE SEQUENCE</scope>
    <source>
        <strain evidence="1">IMI 356815</strain>
    </source>
</reference>
<accession>A0A9W8XE14</accession>
<sequence>MNFEELTTISFSPSIPFMDAPKQSRPVHTARTLKACDMQTKLLAIPGAVERHNIMIGCIVASIATAQVAACRLLEDRALSIARDRVRLSIGYLNAMGTFWPTSATMAKEVRFVARSALTRLPNTIASQPDPTAESEIPRDELIWPIDPSAQIDIYAGMSIPLDFDAQMMGYASSSTSSL</sequence>
<organism evidence="1 2">
    <name type="scientific">Didymosphaeria variabile</name>
    <dbReference type="NCBI Taxonomy" id="1932322"/>
    <lineage>
        <taxon>Eukaryota</taxon>
        <taxon>Fungi</taxon>
        <taxon>Dikarya</taxon>
        <taxon>Ascomycota</taxon>
        <taxon>Pezizomycotina</taxon>
        <taxon>Dothideomycetes</taxon>
        <taxon>Pleosporomycetidae</taxon>
        <taxon>Pleosporales</taxon>
        <taxon>Massarineae</taxon>
        <taxon>Didymosphaeriaceae</taxon>
        <taxon>Didymosphaeria</taxon>
    </lineage>
</organism>
<name>A0A9W8XE14_9PLEO</name>
<dbReference type="GeneID" id="80913027"/>
<gene>
    <name evidence="1" type="ORF">N0V89_009497</name>
</gene>
<comment type="caution">
    <text evidence="1">The sequence shown here is derived from an EMBL/GenBank/DDBJ whole genome shotgun (WGS) entry which is preliminary data.</text>
</comment>
<evidence type="ECO:0000313" key="2">
    <source>
        <dbReference type="Proteomes" id="UP001140513"/>
    </source>
</evidence>
<proteinExistence type="predicted"/>
<keyword evidence="2" id="KW-1185">Reference proteome</keyword>
<protein>
    <submittedName>
        <fullName evidence="1">Uncharacterized protein</fullName>
    </submittedName>
</protein>
<dbReference type="OrthoDB" id="10067394at2759"/>
<dbReference type="EMBL" id="JAPEUX010000007">
    <property type="protein sequence ID" value="KAJ4348125.1"/>
    <property type="molecule type" value="Genomic_DNA"/>
</dbReference>